<evidence type="ECO:0000313" key="1">
    <source>
        <dbReference type="EMBL" id="NGZ83811.1"/>
    </source>
</evidence>
<keyword evidence="2" id="KW-1185">Reference proteome</keyword>
<dbReference type="Proteomes" id="UP000666369">
    <property type="component" value="Unassembled WGS sequence"/>
</dbReference>
<name>A0ABX0FGY6_9BURK</name>
<sequence>MTTTTLPSWATTEETCLWLSEKTGSLWNLARMLEGGLTPHVWLDYSVEHSGLFAEGITRYPAPIFFVDDIKRLTDGSADVLMRMTRDSDRISFKLKPPGISQPLDALRFFNRDVAQFAEDILNPKEVIEVPVEIPKGLSKEEIIYLFGGMVKMDLAKSLADAIGIFGDDGARVRKNSRAGKNSYLWNPVTLALGLNDVYRVPMPRLKKAFATLVELKPWKDAWNESLHLLGE</sequence>
<gene>
    <name evidence="1" type="ORF">GW587_06010</name>
</gene>
<comment type="caution">
    <text evidence="1">The sequence shown here is derived from an EMBL/GenBank/DDBJ whole genome shotgun (WGS) entry which is preliminary data.</text>
</comment>
<protein>
    <submittedName>
        <fullName evidence="1">Uncharacterized protein</fullName>
    </submittedName>
</protein>
<proteinExistence type="predicted"/>
<dbReference type="RefSeq" id="WP_166099890.1">
    <property type="nucleotide sequence ID" value="NZ_JAADJT010000002.1"/>
</dbReference>
<organism evidence="1 2">
    <name type="scientific">Duganella aceris</name>
    <dbReference type="NCBI Taxonomy" id="2703883"/>
    <lineage>
        <taxon>Bacteria</taxon>
        <taxon>Pseudomonadati</taxon>
        <taxon>Pseudomonadota</taxon>
        <taxon>Betaproteobacteria</taxon>
        <taxon>Burkholderiales</taxon>
        <taxon>Oxalobacteraceae</taxon>
        <taxon>Telluria group</taxon>
        <taxon>Duganella</taxon>
    </lineage>
</organism>
<reference evidence="2" key="2">
    <citation type="submission" date="2023-07" db="EMBL/GenBank/DDBJ databases">
        <title>Duganella aceri sp. nov., isolated from tree sap.</title>
        <authorList>
            <person name="Kim I.S."/>
        </authorList>
    </citation>
    <scope>NUCLEOTIDE SEQUENCE [LARGE SCALE GENOMIC DNA]</scope>
    <source>
        <strain evidence="2">SAP-35</strain>
    </source>
</reference>
<dbReference type="EMBL" id="JAADJT010000002">
    <property type="protein sequence ID" value="NGZ83811.1"/>
    <property type="molecule type" value="Genomic_DNA"/>
</dbReference>
<reference evidence="1 2" key="1">
    <citation type="submission" date="2020-01" db="EMBL/GenBank/DDBJ databases">
        <authorList>
            <person name="Lee S.D."/>
        </authorList>
    </citation>
    <scope>NUCLEOTIDE SEQUENCE [LARGE SCALE GENOMIC DNA]</scope>
    <source>
        <strain evidence="1 2">SAP-35</strain>
    </source>
</reference>
<accession>A0ABX0FGY6</accession>
<evidence type="ECO:0000313" key="2">
    <source>
        <dbReference type="Proteomes" id="UP000666369"/>
    </source>
</evidence>